<feature type="transmembrane region" description="Helical" evidence="8">
    <location>
        <begin position="212"/>
        <end position="234"/>
    </location>
</feature>
<dbReference type="Proteomes" id="UP001589774">
    <property type="component" value="Unassembled WGS sequence"/>
</dbReference>
<dbReference type="InterPro" id="IPR003918">
    <property type="entry name" value="NADH_UbQ_OxRdtase"/>
</dbReference>
<feature type="transmembrane region" description="Helical" evidence="8">
    <location>
        <begin position="277"/>
        <end position="301"/>
    </location>
</feature>
<dbReference type="PANTHER" id="PTHR42703">
    <property type="entry name" value="NADH DEHYDROGENASE"/>
    <property type="match status" value="1"/>
</dbReference>
<keyword evidence="3" id="KW-1003">Cell membrane</keyword>
<dbReference type="PRINTS" id="PR01437">
    <property type="entry name" value="NUOXDRDTASE4"/>
</dbReference>
<comment type="caution">
    <text evidence="10">The sequence shown here is derived from an EMBL/GenBank/DDBJ whole genome shotgun (WGS) entry which is preliminary data.</text>
</comment>
<dbReference type="InterPro" id="IPR001750">
    <property type="entry name" value="ND/Mrp_TM"/>
</dbReference>
<evidence type="ECO:0000256" key="8">
    <source>
        <dbReference type="SAM" id="Phobius"/>
    </source>
</evidence>
<keyword evidence="4 7" id="KW-0812">Transmembrane</keyword>
<evidence type="ECO:0000256" key="5">
    <source>
        <dbReference type="ARBA" id="ARBA00022989"/>
    </source>
</evidence>
<evidence type="ECO:0000313" key="11">
    <source>
        <dbReference type="Proteomes" id="UP001589774"/>
    </source>
</evidence>
<proteinExistence type="inferred from homology"/>
<evidence type="ECO:0000259" key="9">
    <source>
        <dbReference type="Pfam" id="PF00361"/>
    </source>
</evidence>
<feature type="transmembrane region" description="Helical" evidence="8">
    <location>
        <begin position="461"/>
        <end position="479"/>
    </location>
</feature>
<dbReference type="InterPro" id="IPR050586">
    <property type="entry name" value="CPA3_Na-H_Antiporter_D"/>
</dbReference>
<feature type="transmembrane region" description="Helical" evidence="8">
    <location>
        <begin position="419"/>
        <end position="440"/>
    </location>
</feature>
<feature type="transmembrane region" description="Helical" evidence="8">
    <location>
        <begin position="115"/>
        <end position="134"/>
    </location>
</feature>
<organism evidence="10 11">
    <name type="scientific">Olivibacter oleidegradans</name>
    <dbReference type="NCBI Taxonomy" id="760123"/>
    <lineage>
        <taxon>Bacteria</taxon>
        <taxon>Pseudomonadati</taxon>
        <taxon>Bacteroidota</taxon>
        <taxon>Sphingobacteriia</taxon>
        <taxon>Sphingobacteriales</taxon>
        <taxon>Sphingobacteriaceae</taxon>
        <taxon>Olivibacter</taxon>
    </lineage>
</organism>
<feature type="transmembrane region" description="Helical" evidence="8">
    <location>
        <begin position="6"/>
        <end position="29"/>
    </location>
</feature>
<reference evidence="10 11" key="1">
    <citation type="submission" date="2024-09" db="EMBL/GenBank/DDBJ databases">
        <authorList>
            <person name="Sun Q."/>
            <person name="Mori K."/>
        </authorList>
    </citation>
    <scope>NUCLEOTIDE SEQUENCE [LARGE SCALE GENOMIC DNA]</scope>
    <source>
        <strain evidence="10 11">CCM 7765</strain>
    </source>
</reference>
<evidence type="ECO:0000256" key="2">
    <source>
        <dbReference type="ARBA" id="ARBA00005346"/>
    </source>
</evidence>
<evidence type="ECO:0000256" key="3">
    <source>
        <dbReference type="ARBA" id="ARBA00022475"/>
    </source>
</evidence>
<evidence type="ECO:0000256" key="6">
    <source>
        <dbReference type="ARBA" id="ARBA00023136"/>
    </source>
</evidence>
<gene>
    <name evidence="10" type="ORF">ACFFI0_10980</name>
</gene>
<feature type="transmembrane region" description="Helical" evidence="8">
    <location>
        <begin position="140"/>
        <end position="158"/>
    </location>
</feature>
<feature type="domain" description="NADH:quinone oxidoreductase/Mrp antiporter transmembrane" evidence="9">
    <location>
        <begin position="135"/>
        <end position="427"/>
    </location>
</feature>
<protein>
    <submittedName>
        <fullName evidence="10">Proton-conducting transporter membrane subunit</fullName>
    </submittedName>
</protein>
<sequence length="508" mass="56813">MMFNVNSIYLTITPLLIFMLGGILCLLFYKRVNIQRAVVLISTVIALISGVKLVKVLAREEFLTMQVGGWEAPFGITLFVDRFAGLMIAMTALLAVSASLFSFSDSVMPTRKKQIGFYPAFMFMLAGISGAFLTGDLFNLYVWFEVMLISSFVLITLGSKKDQLQGGIKYVIINFIASSFLLLAIGILYGTTGNTNLAALAESLRDPALQTVTQLAAVLLLASFGIKAALFPFYFWLPASYHTSPIAVMAIVAGLLTKVGVYTMIRTFTLLFPLQQYHYLQVFILIISSLTMLMGVFGAIAQRDIRKVLAYNLISKIGFIVYGLAVYTPAAVAGAIFYTLHHMLVKTNLFFVVGIIGKARGSYRVKDINGLYDHFPRLSFLFFVLALTLVGIPPFSGFWGKFMLVDAGLSVYDYRSVALLLIVSLLTLYSMMRIWGKCFLTKFDTRLEQLITERVFMKEYYQVYIASVFLFLVTLWISFSPSWLIEYTQRAAEQVLTPSGYINAVMQR</sequence>
<keyword evidence="6 8" id="KW-0472">Membrane</keyword>
<dbReference type="Pfam" id="PF00361">
    <property type="entry name" value="Proton_antipo_M"/>
    <property type="match status" value="1"/>
</dbReference>
<evidence type="ECO:0000313" key="10">
    <source>
        <dbReference type="EMBL" id="MFC0318837.1"/>
    </source>
</evidence>
<evidence type="ECO:0000256" key="4">
    <source>
        <dbReference type="ARBA" id="ARBA00022692"/>
    </source>
</evidence>
<dbReference type="PANTHER" id="PTHR42703:SF1">
    <property type="entry name" value="NA(+)_H(+) ANTIPORTER SUBUNIT D1"/>
    <property type="match status" value="1"/>
</dbReference>
<name>A0ABV6HIZ7_9SPHI</name>
<feature type="transmembrane region" description="Helical" evidence="8">
    <location>
        <begin position="246"/>
        <end position="265"/>
    </location>
</feature>
<feature type="transmembrane region" description="Helical" evidence="8">
    <location>
        <begin position="336"/>
        <end position="357"/>
    </location>
</feature>
<feature type="transmembrane region" description="Helical" evidence="8">
    <location>
        <begin position="378"/>
        <end position="399"/>
    </location>
</feature>
<evidence type="ECO:0000256" key="7">
    <source>
        <dbReference type="RuleBase" id="RU000320"/>
    </source>
</evidence>
<dbReference type="EMBL" id="JBHLWO010000002">
    <property type="protein sequence ID" value="MFC0318837.1"/>
    <property type="molecule type" value="Genomic_DNA"/>
</dbReference>
<comment type="similarity">
    <text evidence="2">Belongs to the CPA3 antiporters (TC 2.A.63) subunit D family.</text>
</comment>
<dbReference type="RefSeq" id="WP_130857351.1">
    <property type="nucleotide sequence ID" value="NZ_JBHLWO010000002.1"/>
</dbReference>
<keyword evidence="11" id="KW-1185">Reference proteome</keyword>
<comment type="subcellular location">
    <subcellularLocation>
        <location evidence="1">Cell membrane</location>
        <topology evidence="1">Multi-pass membrane protein</topology>
    </subcellularLocation>
    <subcellularLocation>
        <location evidence="7">Membrane</location>
        <topology evidence="7">Multi-pass membrane protein</topology>
    </subcellularLocation>
</comment>
<feature type="transmembrane region" description="Helical" evidence="8">
    <location>
        <begin position="38"/>
        <end position="58"/>
    </location>
</feature>
<feature type="transmembrane region" description="Helical" evidence="8">
    <location>
        <begin position="170"/>
        <end position="192"/>
    </location>
</feature>
<feature type="transmembrane region" description="Helical" evidence="8">
    <location>
        <begin position="308"/>
        <end position="330"/>
    </location>
</feature>
<evidence type="ECO:0000256" key="1">
    <source>
        <dbReference type="ARBA" id="ARBA00004651"/>
    </source>
</evidence>
<accession>A0ABV6HIZ7</accession>
<keyword evidence="5 8" id="KW-1133">Transmembrane helix</keyword>
<feature type="transmembrane region" description="Helical" evidence="8">
    <location>
        <begin position="83"/>
        <end position="103"/>
    </location>
</feature>